<proteinExistence type="predicted"/>
<dbReference type="AlphaFoldDB" id="A0AAE0T9G5"/>
<organism evidence="2 3">
    <name type="scientific">Potamilus streckersoni</name>
    <dbReference type="NCBI Taxonomy" id="2493646"/>
    <lineage>
        <taxon>Eukaryota</taxon>
        <taxon>Metazoa</taxon>
        <taxon>Spiralia</taxon>
        <taxon>Lophotrochozoa</taxon>
        <taxon>Mollusca</taxon>
        <taxon>Bivalvia</taxon>
        <taxon>Autobranchia</taxon>
        <taxon>Heteroconchia</taxon>
        <taxon>Palaeoheterodonta</taxon>
        <taxon>Unionida</taxon>
        <taxon>Unionoidea</taxon>
        <taxon>Unionidae</taxon>
        <taxon>Ambleminae</taxon>
        <taxon>Lampsilini</taxon>
        <taxon>Potamilus</taxon>
    </lineage>
</organism>
<feature type="compositionally biased region" description="Polar residues" evidence="1">
    <location>
        <begin position="56"/>
        <end position="68"/>
    </location>
</feature>
<protein>
    <submittedName>
        <fullName evidence="2">Uncharacterized protein</fullName>
    </submittedName>
</protein>
<dbReference type="Proteomes" id="UP001195483">
    <property type="component" value="Unassembled WGS sequence"/>
</dbReference>
<evidence type="ECO:0000256" key="1">
    <source>
        <dbReference type="SAM" id="MobiDB-lite"/>
    </source>
</evidence>
<dbReference type="EMBL" id="JAEAOA010002216">
    <property type="protein sequence ID" value="KAK3606230.1"/>
    <property type="molecule type" value="Genomic_DNA"/>
</dbReference>
<feature type="compositionally biased region" description="Low complexity" evidence="1">
    <location>
        <begin position="38"/>
        <end position="55"/>
    </location>
</feature>
<evidence type="ECO:0000313" key="2">
    <source>
        <dbReference type="EMBL" id="KAK3606230.1"/>
    </source>
</evidence>
<gene>
    <name evidence="2" type="ORF">CHS0354_037904</name>
</gene>
<keyword evidence="3" id="KW-1185">Reference proteome</keyword>
<feature type="non-terminal residue" evidence="2">
    <location>
        <position position="103"/>
    </location>
</feature>
<reference evidence="2" key="2">
    <citation type="journal article" date="2021" name="Genome Biol. Evol.">
        <title>Developing a high-quality reference genome for a parasitic bivalve with doubly uniparental inheritance (Bivalvia: Unionida).</title>
        <authorList>
            <person name="Smith C.H."/>
        </authorList>
    </citation>
    <scope>NUCLEOTIDE SEQUENCE</scope>
    <source>
        <strain evidence="2">CHS0354</strain>
        <tissue evidence="2">Mantle</tissue>
    </source>
</reference>
<sequence>MSIHREGAKDYTTNGRKSLNYIQTKHDHGSINIISPRTTTTTTTATTNPTAPQTTKHAQITPLQTRLNDNGRDHKVERPSMPEICNPKNKMFSAKKPLFKLVL</sequence>
<accession>A0AAE0T9G5</accession>
<name>A0AAE0T9G5_9BIVA</name>
<feature type="region of interest" description="Disordered" evidence="1">
    <location>
        <begin position="32"/>
        <end position="89"/>
    </location>
</feature>
<reference evidence="2" key="1">
    <citation type="journal article" date="2021" name="Genome Biol. Evol.">
        <title>A High-Quality Reference Genome for a Parasitic Bivalve with Doubly Uniparental Inheritance (Bivalvia: Unionida).</title>
        <authorList>
            <person name="Smith C.H."/>
        </authorList>
    </citation>
    <scope>NUCLEOTIDE SEQUENCE</scope>
    <source>
        <strain evidence="2">CHS0354</strain>
    </source>
</reference>
<feature type="compositionally biased region" description="Basic and acidic residues" evidence="1">
    <location>
        <begin position="69"/>
        <end position="80"/>
    </location>
</feature>
<evidence type="ECO:0000313" key="3">
    <source>
        <dbReference type="Proteomes" id="UP001195483"/>
    </source>
</evidence>
<comment type="caution">
    <text evidence="2">The sequence shown here is derived from an EMBL/GenBank/DDBJ whole genome shotgun (WGS) entry which is preliminary data.</text>
</comment>
<reference evidence="2" key="3">
    <citation type="submission" date="2023-05" db="EMBL/GenBank/DDBJ databases">
        <authorList>
            <person name="Smith C.H."/>
        </authorList>
    </citation>
    <scope>NUCLEOTIDE SEQUENCE</scope>
    <source>
        <strain evidence="2">CHS0354</strain>
        <tissue evidence="2">Mantle</tissue>
    </source>
</reference>